<dbReference type="EMBL" id="JBHSHJ010000005">
    <property type="protein sequence ID" value="MFC4789048.1"/>
    <property type="molecule type" value="Genomic_DNA"/>
</dbReference>
<proteinExistence type="predicted"/>
<feature type="region of interest" description="Disordered" evidence="1">
    <location>
        <begin position="49"/>
        <end position="95"/>
    </location>
</feature>
<dbReference type="Proteomes" id="UP001596001">
    <property type="component" value="Unassembled WGS sequence"/>
</dbReference>
<comment type="caution">
    <text evidence="3">The sequence shown here is derived from an EMBL/GenBank/DDBJ whole genome shotgun (WGS) entry which is preliminary data.</text>
</comment>
<evidence type="ECO:0000256" key="2">
    <source>
        <dbReference type="SAM" id="SignalP"/>
    </source>
</evidence>
<name>A0ABV9QCZ5_9BURK</name>
<keyword evidence="4" id="KW-1185">Reference proteome</keyword>
<accession>A0ABV9QCZ5</accession>
<sequence length="123" mass="12911">MSFTHLWPALVRAVVLVMLAVGAPAQAMNKCTAPDGKISYQDDACTSGKAEKADIPHYKPPPPPGTATAAAVQPAAHATTPPTSQPQAKTKGITEHAVVHVGPRGGRYILLPTGKKRYLPKEP</sequence>
<reference evidence="4" key="1">
    <citation type="journal article" date="2019" name="Int. J. Syst. Evol. Microbiol.">
        <title>The Global Catalogue of Microorganisms (GCM) 10K type strain sequencing project: providing services to taxonomists for standard genome sequencing and annotation.</title>
        <authorList>
            <consortium name="The Broad Institute Genomics Platform"/>
            <consortium name="The Broad Institute Genome Sequencing Center for Infectious Disease"/>
            <person name="Wu L."/>
            <person name="Ma J."/>
        </authorList>
    </citation>
    <scope>NUCLEOTIDE SEQUENCE [LARGE SCALE GENOMIC DNA]</scope>
    <source>
        <strain evidence="4">CCUG 49452</strain>
    </source>
</reference>
<organism evidence="3 4">
    <name type="scientific">Giesbergeria sinuosa</name>
    <dbReference type="NCBI Taxonomy" id="80883"/>
    <lineage>
        <taxon>Bacteria</taxon>
        <taxon>Pseudomonadati</taxon>
        <taxon>Pseudomonadota</taxon>
        <taxon>Betaproteobacteria</taxon>
        <taxon>Burkholderiales</taxon>
        <taxon>Comamonadaceae</taxon>
        <taxon>Giesbergeria</taxon>
    </lineage>
</organism>
<dbReference type="RefSeq" id="WP_382432066.1">
    <property type="nucleotide sequence ID" value="NZ_JBHSHJ010000005.1"/>
</dbReference>
<feature type="compositionally biased region" description="Low complexity" evidence="1">
    <location>
        <begin position="66"/>
        <end position="90"/>
    </location>
</feature>
<evidence type="ECO:0000313" key="3">
    <source>
        <dbReference type="EMBL" id="MFC4789048.1"/>
    </source>
</evidence>
<evidence type="ECO:0000313" key="4">
    <source>
        <dbReference type="Proteomes" id="UP001596001"/>
    </source>
</evidence>
<protein>
    <recommendedName>
        <fullName evidence="5">DUF4124 domain-containing protein</fullName>
    </recommendedName>
</protein>
<feature type="signal peptide" evidence="2">
    <location>
        <begin position="1"/>
        <end position="27"/>
    </location>
</feature>
<gene>
    <name evidence="3" type="ORF">ACFO6X_08650</name>
</gene>
<evidence type="ECO:0008006" key="5">
    <source>
        <dbReference type="Google" id="ProtNLM"/>
    </source>
</evidence>
<keyword evidence="2" id="KW-0732">Signal</keyword>
<evidence type="ECO:0000256" key="1">
    <source>
        <dbReference type="SAM" id="MobiDB-lite"/>
    </source>
</evidence>
<feature type="chain" id="PRO_5046202786" description="DUF4124 domain-containing protein" evidence="2">
    <location>
        <begin position="28"/>
        <end position="123"/>
    </location>
</feature>